<gene>
    <name evidence="1" type="ORF">E2C01_042584</name>
</gene>
<evidence type="ECO:0000313" key="1">
    <source>
        <dbReference type="EMBL" id="MPC48801.1"/>
    </source>
</evidence>
<reference evidence="1 2" key="1">
    <citation type="submission" date="2019-05" db="EMBL/GenBank/DDBJ databases">
        <title>Another draft genome of Portunus trituberculatus and its Hox gene families provides insights of decapod evolution.</title>
        <authorList>
            <person name="Jeong J.-H."/>
            <person name="Song I."/>
            <person name="Kim S."/>
            <person name="Choi T."/>
            <person name="Kim D."/>
            <person name="Ryu S."/>
            <person name="Kim W."/>
        </authorList>
    </citation>
    <scope>NUCLEOTIDE SEQUENCE [LARGE SCALE GENOMIC DNA]</scope>
    <source>
        <tissue evidence="1">Muscle</tissue>
    </source>
</reference>
<sequence>MPLTVRHLLVECPSLIELRHRYLYRYRAAPYDLSRCGALFKNPSIHQSWNEDADRLAKEAASRAQTPISVPFRDVFHSIRVAVAALWQRRWLTGVSTSKMGEITTSTIP</sequence>
<accession>A0A5B7FMT1</accession>
<comment type="caution">
    <text evidence="1">The sequence shown here is derived from an EMBL/GenBank/DDBJ whole genome shotgun (WGS) entry which is preliminary data.</text>
</comment>
<evidence type="ECO:0000313" key="2">
    <source>
        <dbReference type="Proteomes" id="UP000324222"/>
    </source>
</evidence>
<dbReference type="AlphaFoldDB" id="A0A5B7FMT1"/>
<organism evidence="1 2">
    <name type="scientific">Portunus trituberculatus</name>
    <name type="common">Swimming crab</name>
    <name type="synonym">Neptunus trituberculatus</name>
    <dbReference type="NCBI Taxonomy" id="210409"/>
    <lineage>
        <taxon>Eukaryota</taxon>
        <taxon>Metazoa</taxon>
        <taxon>Ecdysozoa</taxon>
        <taxon>Arthropoda</taxon>
        <taxon>Crustacea</taxon>
        <taxon>Multicrustacea</taxon>
        <taxon>Malacostraca</taxon>
        <taxon>Eumalacostraca</taxon>
        <taxon>Eucarida</taxon>
        <taxon>Decapoda</taxon>
        <taxon>Pleocyemata</taxon>
        <taxon>Brachyura</taxon>
        <taxon>Eubrachyura</taxon>
        <taxon>Portunoidea</taxon>
        <taxon>Portunidae</taxon>
        <taxon>Portuninae</taxon>
        <taxon>Portunus</taxon>
    </lineage>
</organism>
<dbReference type="Proteomes" id="UP000324222">
    <property type="component" value="Unassembled WGS sequence"/>
</dbReference>
<name>A0A5B7FMT1_PORTR</name>
<protein>
    <submittedName>
        <fullName evidence="1">Uncharacterized protein</fullName>
    </submittedName>
</protein>
<proteinExistence type="predicted"/>
<keyword evidence="2" id="KW-1185">Reference proteome</keyword>
<dbReference type="EMBL" id="VSRR010008478">
    <property type="protein sequence ID" value="MPC48801.1"/>
    <property type="molecule type" value="Genomic_DNA"/>
</dbReference>